<dbReference type="GO" id="GO:0003700">
    <property type="term" value="F:DNA-binding transcription factor activity"/>
    <property type="evidence" value="ECO:0007669"/>
    <property type="project" value="InterPro"/>
</dbReference>
<organism evidence="2 3">
    <name type="scientific">Kineosporia babensis</name>
    <dbReference type="NCBI Taxonomy" id="499548"/>
    <lineage>
        <taxon>Bacteria</taxon>
        <taxon>Bacillati</taxon>
        <taxon>Actinomycetota</taxon>
        <taxon>Actinomycetes</taxon>
        <taxon>Kineosporiales</taxon>
        <taxon>Kineosporiaceae</taxon>
        <taxon>Kineosporia</taxon>
    </lineage>
</organism>
<dbReference type="InterPro" id="IPR036388">
    <property type="entry name" value="WH-like_DNA-bd_sf"/>
</dbReference>
<dbReference type="EMBL" id="JAJOMB010000024">
    <property type="protein sequence ID" value="MCD5315821.1"/>
    <property type="molecule type" value="Genomic_DNA"/>
</dbReference>
<dbReference type="GO" id="GO:0006950">
    <property type="term" value="P:response to stress"/>
    <property type="evidence" value="ECO:0007669"/>
    <property type="project" value="TreeGrafter"/>
</dbReference>
<comment type="caution">
    <text evidence="2">The sequence shown here is derived from an EMBL/GenBank/DDBJ whole genome shotgun (WGS) entry which is preliminary data.</text>
</comment>
<dbReference type="PANTHER" id="PTHR33164:SF57">
    <property type="entry name" value="MARR-FAMILY TRANSCRIPTIONAL REGULATOR"/>
    <property type="match status" value="1"/>
</dbReference>
<protein>
    <submittedName>
        <fullName evidence="2">MarR family transcriptional regulator</fullName>
    </submittedName>
</protein>
<dbReference type="AlphaFoldDB" id="A0A9X1SXF3"/>
<dbReference type="PANTHER" id="PTHR33164">
    <property type="entry name" value="TRANSCRIPTIONAL REGULATOR, MARR FAMILY"/>
    <property type="match status" value="1"/>
</dbReference>
<dbReference type="SMART" id="SM00347">
    <property type="entry name" value="HTH_MARR"/>
    <property type="match status" value="1"/>
</dbReference>
<feature type="domain" description="HTH marR-type" evidence="1">
    <location>
        <begin position="11"/>
        <end position="139"/>
    </location>
</feature>
<evidence type="ECO:0000313" key="2">
    <source>
        <dbReference type="EMBL" id="MCD5315821.1"/>
    </source>
</evidence>
<dbReference type="PROSITE" id="PS50995">
    <property type="entry name" value="HTH_MARR_2"/>
    <property type="match status" value="1"/>
</dbReference>
<keyword evidence="3" id="KW-1185">Reference proteome</keyword>
<sequence>MDGTEESLAQSRALTRSLILLAERVKADFADAVAPLDMPASTARVLLVLAQPTRMSDLAEQLGANRSYASGVADQLEKQGLLTRVTGSDRRVRLVALTEQGHQLREKVAEAVTAGVMITQIVTEQERQTLQPILEAVLARYAAR</sequence>
<name>A0A9X1SXF3_9ACTN</name>
<dbReference type="InterPro" id="IPR036390">
    <property type="entry name" value="WH_DNA-bd_sf"/>
</dbReference>
<evidence type="ECO:0000259" key="1">
    <source>
        <dbReference type="PROSITE" id="PS50995"/>
    </source>
</evidence>
<dbReference type="InterPro" id="IPR000835">
    <property type="entry name" value="HTH_MarR-typ"/>
</dbReference>
<evidence type="ECO:0000313" key="3">
    <source>
        <dbReference type="Proteomes" id="UP001138997"/>
    </source>
</evidence>
<proteinExistence type="predicted"/>
<gene>
    <name evidence="2" type="ORF">LR394_33495</name>
</gene>
<dbReference type="RefSeq" id="WP_231448640.1">
    <property type="nucleotide sequence ID" value="NZ_JAJOMB010000024.1"/>
</dbReference>
<dbReference type="Proteomes" id="UP001138997">
    <property type="component" value="Unassembled WGS sequence"/>
</dbReference>
<accession>A0A9X1SXF3</accession>
<reference evidence="2" key="1">
    <citation type="submission" date="2021-11" db="EMBL/GenBank/DDBJ databases">
        <title>Streptomyces corallinus and Kineosporia corallina sp. nov., two new coral-derived marine actinobacteria.</title>
        <authorList>
            <person name="Buangrab K."/>
            <person name="Sutthacheep M."/>
            <person name="Yeemin T."/>
            <person name="Harunari E."/>
            <person name="Igarashi Y."/>
            <person name="Sripreechasak P."/>
            <person name="Kanchanasin P."/>
            <person name="Tanasupawat S."/>
            <person name="Phongsopitanun W."/>
        </authorList>
    </citation>
    <scope>NUCLEOTIDE SEQUENCE</scope>
    <source>
        <strain evidence="2">JCM 31032</strain>
    </source>
</reference>
<dbReference type="Pfam" id="PF01047">
    <property type="entry name" value="MarR"/>
    <property type="match status" value="1"/>
</dbReference>
<dbReference type="Gene3D" id="1.10.10.10">
    <property type="entry name" value="Winged helix-like DNA-binding domain superfamily/Winged helix DNA-binding domain"/>
    <property type="match status" value="1"/>
</dbReference>
<dbReference type="PRINTS" id="PR00598">
    <property type="entry name" value="HTHMARR"/>
</dbReference>
<dbReference type="SUPFAM" id="SSF46785">
    <property type="entry name" value="Winged helix' DNA-binding domain"/>
    <property type="match status" value="1"/>
</dbReference>
<dbReference type="InterPro" id="IPR039422">
    <property type="entry name" value="MarR/SlyA-like"/>
</dbReference>